<dbReference type="PANTHER" id="PTHR40635:SF1">
    <property type="match status" value="1"/>
</dbReference>
<keyword evidence="3" id="KW-1185">Reference proteome</keyword>
<dbReference type="EMBL" id="PUHQ01000016">
    <property type="protein sequence ID" value="KAG0664014.1"/>
    <property type="molecule type" value="Genomic_DNA"/>
</dbReference>
<comment type="caution">
    <text evidence="2">The sequence shown here is derived from an EMBL/GenBank/DDBJ whole genome shotgun (WGS) entry which is preliminary data.</text>
</comment>
<reference evidence="2 3" key="1">
    <citation type="submission" date="2020-11" db="EMBL/GenBank/DDBJ databases">
        <title>Kefir isolates.</title>
        <authorList>
            <person name="Marcisauskas S."/>
            <person name="Kim Y."/>
            <person name="Blasche S."/>
        </authorList>
    </citation>
    <scope>NUCLEOTIDE SEQUENCE [LARGE SCALE GENOMIC DNA]</scope>
    <source>
        <strain evidence="2 3">KR</strain>
    </source>
</reference>
<feature type="region of interest" description="Disordered" evidence="1">
    <location>
        <begin position="315"/>
        <end position="423"/>
    </location>
</feature>
<name>A0A9P6W6K1_RHOMI</name>
<proteinExistence type="predicted"/>
<evidence type="ECO:0000313" key="2">
    <source>
        <dbReference type="EMBL" id="KAG0664014.1"/>
    </source>
</evidence>
<evidence type="ECO:0000256" key="1">
    <source>
        <dbReference type="SAM" id="MobiDB-lite"/>
    </source>
</evidence>
<accession>A0A9P6W6K1</accession>
<evidence type="ECO:0000313" key="3">
    <source>
        <dbReference type="Proteomes" id="UP000777482"/>
    </source>
</evidence>
<feature type="compositionally biased region" description="Low complexity" evidence="1">
    <location>
        <begin position="146"/>
        <end position="157"/>
    </location>
</feature>
<feature type="region of interest" description="Disordered" evidence="1">
    <location>
        <begin position="1"/>
        <end position="24"/>
    </location>
</feature>
<feature type="region of interest" description="Disordered" evidence="1">
    <location>
        <begin position="201"/>
        <end position="223"/>
    </location>
</feature>
<dbReference type="PANTHER" id="PTHR40635">
    <property type="match status" value="1"/>
</dbReference>
<sequence length="423" mass="45845">MQGSTGDSSGGGRVPSRSGFRPRQSNYLRISPTTVLQMILYLEPAHVEWMNDSVLERMLLALRDRIPLKLAQEGPGKAKGREKTQVDVFRGADYQMAFFFRRASDKHVVLLKHKHFYEQPQPETPATAVSSGNARSRPSASKRARSVAVARESANNDDNNDDDSPRASKRLASGPLFAPPDGEEAADDDEVVFVKDEPVDEDDLLSGGTRQEQSKQQPQQAAEDLGEIKLEDDGGGAAVGDVKPELKVTYQSYRIFGRTLVVIVEPYPPLDPKDLAARRLAGFSSSSTEAEVRQLSASVAPDSYRRSLALGRSSISVTPAPAPESRPGGALFRREATTEEDDDGDDTLSGRRGASVTPSVTGLLDDDAGRRAEQEEEEEDDQMRALRATSTLLANDWPPEAAGADDLPSLEDIISRSRGGGVA</sequence>
<feature type="compositionally biased region" description="Low complexity" evidence="1">
    <location>
        <begin position="14"/>
        <end position="23"/>
    </location>
</feature>
<protein>
    <submittedName>
        <fullName evidence="2">Uncharacterized protein</fullName>
    </submittedName>
</protein>
<dbReference type="Proteomes" id="UP000777482">
    <property type="component" value="Unassembled WGS sequence"/>
</dbReference>
<feature type="region of interest" description="Disordered" evidence="1">
    <location>
        <begin position="121"/>
        <end position="189"/>
    </location>
</feature>
<organism evidence="2 3">
    <name type="scientific">Rhodotorula mucilaginosa</name>
    <name type="common">Yeast</name>
    <name type="synonym">Rhodotorula rubra</name>
    <dbReference type="NCBI Taxonomy" id="5537"/>
    <lineage>
        <taxon>Eukaryota</taxon>
        <taxon>Fungi</taxon>
        <taxon>Dikarya</taxon>
        <taxon>Basidiomycota</taxon>
        <taxon>Pucciniomycotina</taxon>
        <taxon>Microbotryomycetes</taxon>
        <taxon>Sporidiobolales</taxon>
        <taxon>Sporidiobolaceae</taxon>
        <taxon>Rhodotorula</taxon>
    </lineage>
</organism>
<dbReference type="AlphaFoldDB" id="A0A9P6W6K1"/>
<dbReference type="OrthoDB" id="5374757at2759"/>
<gene>
    <name evidence="2" type="ORF">C6P46_001874</name>
</gene>